<evidence type="ECO:0000313" key="3">
    <source>
        <dbReference type="EMBL" id="GAA0556586.1"/>
    </source>
</evidence>
<dbReference type="InterPro" id="IPR032820">
    <property type="entry name" value="ATPase_put"/>
</dbReference>
<evidence type="ECO:0000313" key="4">
    <source>
        <dbReference type="Proteomes" id="UP001499951"/>
    </source>
</evidence>
<comment type="function">
    <text evidence="1">A possible function for this protein is to guide the assembly of the membrane sector of the ATPase enzyme complex.</text>
</comment>
<reference evidence="3 4" key="1">
    <citation type="journal article" date="2019" name="Int. J. Syst. Evol. Microbiol.">
        <title>The Global Catalogue of Microorganisms (GCM) 10K type strain sequencing project: providing services to taxonomists for standard genome sequencing and annotation.</title>
        <authorList>
            <consortium name="The Broad Institute Genomics Platform"/>
            <consortium name="The Broad Institute Genome Sequencing Center for Infectious Disease"/>
            <person name="Wu L."/>
            <person name="Ma J."/>
        </authorList>
    </citation>
    <scope>NUCLEOTIDE SEQUENCE [LARGE SCALE GENOMIC DNA]</scope>
    <source>
        <strain evidence="3 4">JCM 15089</strain>
    </source>
</reference>
<dbReference type="Pfam" id="PF09527">
    <property type="entry name" value="ATPase_gene1"/>
    <property type="match status" value="1"/>
</dbReference>
<keyword evidence="1" id="KW-0406">Ion transport</keyword>
<evidence type="ECO:0000256" key="2">
    <source>
        <dbReference type="SAM" id="Phobius"/>
    </source>
</evidence>
<proteinExistence type="inferred from homology"/>
<keyword evidence="2" id="KW-1133">Transmembrane helix</keyword>
<comment type="caution">
    <text evidence="3">The sequence shown here is derived from an EMBL/GenBank/DDBJ whole genome shotgun (WGS) entry which is preliminary data.</text>
</comment>
<keyword evidence="4" id="KW-1185">Reference proteome</keyword>
<comment type="similarity">
    <text evidence="1">Belongs to the bacterial AtpI family.</text>
</comment>
<feature type="transmembrane region" description="Helical" evidence="2">
    <location>
        <begin position="75"/>
        <end position="93"/>
    </location>
</feature>
<gene>
    <name evidence="3" type="ORF">GCM10008942_01320</name>
</gene>
<protein>
    <recommendedName>
        <fullName evidence="1">ATP synthase protein I</fullName>
    </recommendedName>
</protein>
<accession>A0ABN1E0I5</accession>
<keyword evidence="2" id="KW-0812">Transmembrane</keyword>
<dbReference type="EMBL" id="BAAADD010000001">
    <property type="protein sequence ID" value="GAA0556586.1"/>
    <property type="molecule type" value="Genomic_DNA"/>
</dbReference>
<name>A0ABN1E0I5_9PROT</name>
<keyword evidence="1" id="KW-0375">Hydrogen ion transport</keyword>
<dbReference type="RefSeq" id="WP_166930431.1">
    <property type="nucleotide sequence ID" value="NZ_BAAADD010000001.1"/>
</dbReference>
<dbReference type="InterPro" id="IPR016989">
    <property type="entry name" value="Atp1_alphaprobac"/>
</dbReference>
<dbReference type="PIRSF" id="PIRSF032126">
    <property type="entry name" value="F0F1_ATP_synthase_subunit_I"/>
    <property type="match status" value="1"/>
</dbReference>
<keyword evidence="1" id="KW-0813">Transport</keyword>
<keyword evidence="1 2" id="KW-0472">Membrane</keyword>
<evidence type="ECO:0000256" key="1">
    <source>
        <dbReference type="PIRNR" id="PIRNR032126"/>
    </source>
</evidence>
<dbReference type="Proteomes" id="UP001499951">
    <property type="component" value="Unassembled WGS sequence"/>
</dbReference>
<sequence length="107" mass="11344">MPPSEPEDLKRLGERIDAAGKKHAGEEPQAQPASAYGIAFRLGTELVSAVFVGAGVGWGIDWAAEHWASLHTRPVGLVVMFLLGAAAGIRNVIRTARQISADMAPKE</sequence>
<organism evidence="3 4">
    <name type="scientific">Rhizomicrobium electricum</name>
    <dbReference type="NCBI Taxonomy" id="480070"/>
    <lineage>
        <taxon>Bacteria</taxon>
        <taxon>Pseudomonadati</taxon>
        <taxon>Pseudomonadota</taxon>
        <taxon>Alphaproteobacteria</taxon>
        <taxon>Micropepsales</taxon>
        <taxon>Micropepsaceae</taxon>
        <taxon>Rhizomicrobium</taxon>
    </lineage>
</organism>